<reference evidence="2" key="1">
    <citation type="journal article" date="2019" name="Int. J. Syst. Evol. Microbiol.">
        <title>The Global Catalogue of Microorganisms (GCM) 10K type strain sequencing project: providing services to taxonomists for standard genome sequencing and annotation.</title>
        <authorList>
            <consortium name="The Broad Institute Genomics Platform"/>
            <consortium name="The Broad Institute Genome Sequencing Center for Infectious Disease"/>
            <person name="Wu L."/>
            <person name="Ma J."/>
        </authorList>
    </citation>
    <scope>NUCLEOTIDE SEQUENCE [LARGE SCALE GENOMIC DNA]</scope>
    <source>
        <strain evidence="2">CGMCC 1.19062</strain>
    </source>
</reference>
<sequence>MMDAIVVMVAQVQAGEVAFDINKALSLTRTARSMGLQGKFKDGHDLLDQAERLTPPDGLRGKVAIALERGRLVNTGGDPAGSVPHFLKAWTLAETGGEPLLDLAVDALHMLAIVEPVDKAEDWTKQALALAATSKNPMVSGWKGPLLNNIGWSNFDVGRYERALTIFAEDAAYRDEINRPREARIARYGIARTLRALGRIDEALTLDLQLVKDAADMGDEPSFVFEELAELYDAKGDKTQSAAYAAKALNRLRSDSFFVKDEPVRLKRLEVLAGS</sequence>
<dbReference type="SUPFAM" id="SSF48452">
    <property type="entry name" value="TPR-like"/>
    <property type="match status" value="1"/>
</dbReference>
<evidence type="ECO:0000313" key="2">
    <source>
        <dbReference type="Proteomes" id="UP001597295"/>
    </source>
</evidence>
<dbReference type="RefSeq" id="WP_379874765.1">
    <property type="nucleotide sequence ID" value="NZ_JBHUIP010000003.1"/>
</dbReference>
<comment type="caution">
    <text evidence="1">The sequence shown here is derived from an EMBL/GenBank/DDBJ whole genome shotgun (WGS) entry which is preliminary data.</text>
</comment>
<gene>
    <name evidence="1" type="ORF">ACFSM5_03060</name>
</gene>
<proteinExistence type="predicted"/>
<protein>
    <submittedName>
        <fullName evidence="1">Tol-pal system YbgF family protein</fullName>
    </submittedName>
</protein>
<dbReference type="EMBL" id="JBHUIP010000003">
    <property type="protein sequence ID" value="MFD2261851.1"/>
    <property type="molecule type" value="Genomic_DNA"/>
</dbReference>
<dbReference type="Proteomes" id="UP001597295">
    <property type="component" value="Unassembled WGS sequence"/>
</dbReference>
<name>A0ABW5DMX7_9PROT</name>
<keyword evidence="2" id="KW-1185">Reference proteome</keyword>
<accession>A0ABW5DMX7</accession>
<evidence type="ECO:0000313" key="1">
    <source>
        <dbReference type="EMBL" id="MFD2261851.1"/>
    </source>
</evidence>
<dbReference type="InterPro" id="IPR011990">
    <property type="entry name" value="TPR-like_helical_dom_sf"/>
</dbReference>
<dbReference type="Gene3D" id="1.25.40.10">
    <property type="entry name" value="Tetratricopeptide repeat domain"/>
    <property type="match status" value="1"/>
</dbReference>
<organism evidence="1 2">
    <name type="scientific">Lacibacterium aquatile</name>
    <dbReference type="NCBI Taxonomy" id="1168082"/>
    <lineage>
        <taxon>Bacteria</taxon>
        <taxon>Pseudomonadati</taxon>
        <taxon>Pseudomonadota</taxon>
        <taxon>Alphaproteobacteria</taxon>
        <taxon>Rhodospirillales</taxon>
        <taxon>Rhodospirillaceae</taxon>
    </lineage>
</organism>